<evidence type="ECO:0000256" key="4">
    <source>
        <dbReference type="ARBA" id="ARBA00022692"/>
    </source>
</evidence>
<evidence type="ECO:0000256" key="5">
    <source>
        <dbReference type="ARBA" id="ARBA00022989"/>
    </source>
</evidence>
<evidence type="ECO:0000256" key="2">
    <source>
        <dbReference type="ARBA" id="ARBA00006448"/>
    </source>
</evidence>
<sequence>MLYVLKVVTLFTLSIAALRLMGKSTLAQVTPHDLMAIVVIAALATHPILVNDYWKTIGAIALVAGMHFLYAKLTLYRWSKRFILGEPTILVKHGKIIQKNLRRCELSLTELLGNIRSEGYPDLREVQYAILEPTGSLSVLPRDDLYPATPKDLNIPVPYRGLALSLVVDGKIQKQNLKLIGKDRDWLKRELKKQGFEEIRQVMYAATRECEPEIYVDTGSGDSK</sequence>
<dbReference type="Proteomes" id="UP000244240">
    <property type="component" value="Unassembled WGS sequence"/>
</dbReference>
<dbReference type="AlphaFoldDB" id="A0A2T6C7J8"/>
<comment type="similarity">
    <text evidence="2">Belongs to the UPF0702 family.</text>
</comment>
<organism evidence="9 10">
    <name type="scientific">Melghirimyces profundicolus</name>
    <dbReference type="NCBI Taxonomy" id="1242148"/>
    <lineage>
        <taxon>Bacteria</taxon>
        <taxon>Bacillati</taxon>
        <taxon>Bacillota</taxon>
        <taxon>Bacilli</taxon>
        <taxon>Bacillales</taxon>
        <taxon>Thermoactinomycetaceae</taxon>
        <taxon>Melghirimyces</taxon>
    </lineage>
</organism>
<evidence type="ECO:0000256" key="3">
    <source>
        <dbReference type="ARBA" id="ARBA00022475"/>
    </source>
</evidence>
<dbReference type="Pfam" id="PF04239">
    <property type="entry name" value="DUF421"/>
    <property type="match status" value="1"/>
</dbReference>
<proteinExistence type="inferred from homology"/>
<keyword evidence="6 7" id="KW-0472">Membrane</keyword>
<dbReference type="OrthoDB" id="9778331at2"/>
<comment type="caution">
    <text evidence="9">The sequence shown here is derived from an EMBL/GenBank/DDBJ whole genome shotgun (WGS) entry which is preliminary data.</text>
</comment>
<accession>A0A2T6C7J8</accession>
<evidence type="ECO:0000256" key="7">
    <source>
        <dbReference type="SAM" id="Phobius"/>
    </source>
</evidence>
<gene>
    <name evidence="9" type="ORF">C8P63_10345</name>
</gene>
<protein>
    <submittedName>
        <fullName evidence="9">Uncharacterized membrane protein YcaP (DUF421 family)</fullName>
    </submittedName>
</protein>
<comment type="subcellular location">
    <subcellularLocation>
        <location evidence="1">Cell membrane</location>
        <topology evidence="1">Multi-pass membrane protein</topology>
    </subcellularLocation>
</comment>
<evidence type="ECO:0000256" key="1">
    <source>
        <dbReference type="ARBA" id="ARBA00004651"/>
    </source>
</evidence>
<keyword evidence="10" id="KW-1185">Reference proteome</keyword>
<dbReference type="RefSeq" id="WP_108021836.1">
    <property type="nucleotide sequence ID" value="NZ_QBKR01000003.1"/>
</dbReference>
<dbReference type="Gene3D" id="3.30.240.20">
    <property type="entry name" value="bsu07140 like domains"/>
    <property type="match status" value="2"/>
</dbReference>
<dbReference type="PANTHER" id="PTHR34582">
    <property type="entry name" value="UPF0702 TRANSMEMBRANE PROTEIN YCAP"/>
    <property type="match status" value="1"/>
</dbReference>
<name>A0A2T6C7J8_9BACL</name>
<dbReference type="InterPro" id="IPR007353">
    <property type="entry name" value="DUF421"/>
</dbReference>
<keyword evidence="3" id="KW-1003">Cell membrane</keyword>
<dbReference type="PANTHER" id="PTHR34582:SF5">
    <property type="entry name" value="UPF0702 TRANSMEMBRANE PROTEIN YETF"/>
    <property type="match status" value="1"/>
</dbReference>
<evidence type="ECO:0000256" key="6">
    <source>
        <dbReference type="ARBA" id="ARBA00023136"/>
    </source>
</evidence>
<dbReference type="EMBL" id="QBKR01000003">
    <property type="protein sequence ID" value="PTX64263.1"/>
    <property type="molecule type" value="Genomic_DNA"/>
</dbReference>
<dbReference type="InterPro" id="IPR023090">
    <property type="entry name" value="UPF0702_alpha/beta_dom_sf"/>
</dbReference>
<feature type="transmembrane region" description="Helical" evidence="7">
    <location>
        <begin position="53"/>
        <end position="71"/>
    </location>
</feature>
<evidence type="ECO:0000313" key="10">
    <source>
        <dbReference type="Proteomes" id="UP000244240"/>
    </source>
</evidence>
<evidence type="ECO:0000259" key="8">
    <source>
        <dbReference type="Pfam" id="PF04239"/>
    </source>
</evidence>
<keyword evidence="4 7" id="KW-0812">Transmembrane</keyword>
<dbReference type="GO" id="GO:0005886">
    <property type="term" value="C:plasma membrane"/>
    <property type="evidence" value="ECO:0007669"/>
    <property type="project" value="UniProtKB-SubCell"/>
</dbReference>
<keyword evidence="5 7" id="KW-1133">Transmembrane helix</keyword>
<reference evidence="9 10" key="1">
    <citation type="submission" date="2018-04" db="EMBL/GenBank/DDBJ databases">
        <title>Genomic Encyclopedia of Archaeal and Bacterial Type Strains, Phase II (KMG-II): from individual species to whole genera.</title>
        <authorList>
            <person name="Goeker M."/>
        </authorList>
    </citation>
    <scope>NUCLEOTIDE SEQUENCE [LARGE SCALE GENOMIC DNA]</scope>
    <source>
        <strain evidence="9 10">DSM 45787</strain>
    </source>
</reference>
<feature type="domain" description="YetF C-terminal" evidence="8">
    <location>
        <begin position="77"/>
        <end position="206"/>
    </location>
</feature>
<evidence type="ECO:0000313" key="9">
    <source>
        <dbReference type="EMBL" id="PTX64263.1"/>
    </source>
</evidence>